<evidence type="ECO:0000256" key="1">
    <source>
        <dbReference type="SAM" id="MobiDB-lite"/>
    </source>
</evidence>
<feature type="transmembrane region" description="Helical" evidence="2">
    <location>
        <begin position="243"/>
        <end position="263"/>
    </location>
</feature>
<proteinExistence type="predicted"/>
<accession>A0A1E4SNX6</accession>
<feature type="region of interest" description="Disordered" evidence="1">
    <location>
        <begin position="1"/>
        <end position="37"/>
    </location>
</feature>
<feature type="transmembrane region" description="Helical" evidence="2">
    <location>
        <begin position="212"/>
        <end position="231"/>
    </location>
</feature>
<dbReference type="STRING" id="984487.A0A1E4SNX6"/>
<feature type="transmembrane region" description="Helical" evidence="2">
    <location>
        <begin position="316"/>
        <end position="336"/>
    </location>
</feature>
<dbReference type="GeneID" id="30981559"/>
<organism evidence="3 4">
    <name type="scientific">Suhomyces tanzawaensis NRRL Y-17324</name>
    <dbReference type="NCBI Taxonomy" id="984487"/>
    <lineage>
        <taxon>Eukaryota</taxon>
        <taxon>Fungi</taxon>
        <taxon>Dikarya</taxon>
        <taxon>Ascomycota</taxon>
        <taxon>Saccharomycotina</taxon>
        <taxon>Pichiomycetes</taxon>
        <taxon>Debaryomycetaceae</taxon>
        <taxon>Suhomyces</taxon>
    </lineage>
</organism>
<dbReference type="AlphaFoldDB" id="A0A1E4SNX6"/>
<feature type="transmembrane region" description="Helical" evidence="2">
    <location>
        <begin position="275"/>
        <end position="296"/>
    </location>
</feature>
<keyword evidence="4" id="KW-1185">Reference proteome</keyword>
<evidence type="ECO:0000313" key="3">
    <source>
        <dbReference type="EMBL" id="ODV81196.1"/>
    </source>
</evidence>
<evidence type="ECO:0000313" key="4">
    <source>
        <dbReference type="Proteomes" id="UP000094285"/>
    </source>
</evidence>
<feature type="compositionally biased region" description="Basic and acidic residues" evidence="1">
    <location>
        <begin position="14"/>
        <end position="24"/>
    </location>
</feature>
<keyword evidence="2" id="KW-0812">Transmembrane</keyword>
<sequence length="410" mass="46610">MLHDQYGRLSSRVVSDHSRFEHVPPRLRSRNTTPTSLDDDRLSIITFDTVGPGFQPSTLKKPVVTAGRPRTLIEIAEANRSLPKIRERGPTPPEKDEHIKRLNPSYHDLHDNDLIYPESIIDPYTTPHIPKLPTHDELPAEMETKEYLKIIEDDAETLTTTAGLQSLNSKQKRLEEDLVKTVMNRPLFAIPASKFVGHDRFQDKSLTITANFVLYVFEIMLGITCVTLSGVLLNQDTAVGVGIYRYFIADSVVSTAVAILFITRVINFEKRNGSFYCLAAALMKIVSFVMVTSHIIPMDCTKRNICDMRKAVSAFMIVSTFLWEGNLVMFLTTLYISRLNLLDDINFDFSEKGLSHEYNTKQGHVPLAPHLNPLTGEPLKEYYLNEHGEMYQLDETMDVRGKNKIIVYTF</sequence>
<protein>
    <submittedName>
        <fullName evidence="3">Uncharacterized protein</fullName>
    </submittedName>
</protein>
<reference evidence="4" key="1">
    <citation type="submission" date="2016-05" db="EMBL/GenBank/DDBJ databases">
        <title>Comparative genomics of biotechnologically important yeasts.</title>
        <authorList>
            <consortium name="DOE Joint Genome Institute"/>
            <person name="Riley R."/>
            <person name="Haridas S."/>
            <person name="Wolfe K.H."/>
            <person name="Lopes M.R."/>
            <person name="Hittinger C.T."/>
            <person name="Goker M."/>
            <person name="Salamov A."/>
            <person name="Wisecaver J."/>
            <person name="Long T.M."/>
            <person name="Aerts A.L."/>
            <person name="Barry K."/>
            <person name="Choi C."/>
            <person name="Clum A."/>
            <person name="Coughlan A.Y."/>
            <person name="Deshpande S."/>
            <person name="Douglass A.P."/>
            <person name="Hanson S.J."/>
            <person name="Klenk H.-P."/>
            <person name="Labutti K."/>
            <person name="Lapidus A."/>
            <person name="Lindquist E."/>
            <person name="Lipzen A."/>
            <person name="Meier-Kolthoff J.P."/>
            <person name="Ohm R.A."/>
            <person name="Otillar R.P."/>
            <person name="Pangilinan J."/>
            <person name="Peng Y."/>
            <person name="Rokas A."/>
            <person name="Rosa C.A."/>
            <person name="Scheuner C."/>
            <person name="Sibirny A.A."/>
            <person name="Slot J.C."/>
            <person name="Stielow J.B."/>
            <person name="Sun H."/>
            <person name="Kurtzman C.P."/>
            <person name="Blackwell M."/>
            <person name="Grigoriev I.V."/>
            <person name="Jeffries T.W."/>
        </authorList>
    </citation>
    <scope>NUCLEOTIDE SEQUENCE [LARGE SCALE GENOMIC DNA]</scope>
    <source>
        <strain evidence="4">NRRL Y-17324</strain>
    </source>
</reference>
<keyword evidence="2" id="KW-0472">Membrane</keyword>
<dbReference type="EMBL" id="KV453910">
    <property type="protein sequence ID" value="ODV81196.1"/>
    <property type="molecule type" value="Genomic_DNA"/>
</dbReference>
<dbReference type="Proteomes" id="UP000094285">
    <property type="component" value="Unassembled WGS sequence"/>
</dbReference>
<keyword evidence="2" id="KW-1133">Transmembrane helix</keyword>
<gene>
    <name evidence="3" type="ORF">CANTADRAFT_25418</name>
</gene>
<evidence type="ECO:0000256" key="2">
    <source>
        <dbReference type="SAM" id="Phobius"/>
    </source>
</evidence>
<dbReference type="OrthoDB" id="4019110at2759"/>
<dbReference type="RefSeq" id="XP_020066318.1">
    <property type="nucleotide sequence ID" value="XM_020207422.1"/>
</dbReference>
<name>A0A1E4SNX6_9ASCO</name>